<dbReference type="EMBL" id="LDJL01000007">
    <property type="protein sequence ID" value="KRG70047.1"/>
    <property type="molecule type" value="Genomic_DNA"/>
</dbReference>
<gene>
    <name evidence="1" type="ORF">ABB29_07375</name>
</gene>
<dbReference type="STRING" id="344882.ABB29_07375"/>
<reference evidence="1 2" key="1">
    <citation type="submission" date="2015-05" db="EMBL/GenBank/DDBJ databases">
        <title>Genome sequencing and analysis of members of genus Stenotrophomonas.</title>
        <authorList>
            <person name="Patil P.P."/>
            <person name="Midha S."/>
            <person name="Patil P.B."/>
        </authorList>
    </citation>
    <scope>NUCLEOTIDE SEQUENCE [LARGE SCALE GENOMIC DNA]</scope>
    <source>
        <strain evidence="1 2">DSM 21858</strain>
    </source>
</reference>
<organism evidence="1 2">
    <name type="scientific">Pseudoxanthomonas dokdonensis</name>
    <dbReference type="NCBI Taxonomy" id="344882"/>
    <lineage>
        <taxon>Bacteria</taxon>
        <taxon>Pseudomonadati</taxon>
        <taxon>Pseudomonadota</taxon>
        <taxon>Gammaproteobacteria</taxon>
        <taxon>Lysobacterales</taxon>
        <taxon>Lysobacteraceae</taxon>
        <taxon>Pseudoxanthomonas</taxon>
    </lineage>
</organism>
<evidence type="ECO:0000313" key="2">
    <source>
        <dbReference type="Proteomes" id="UP000052052"/>
    </source>
</evidence>
<dbReference type="AlphaFoldDB" id="A0A0R0CJK5"/>
<sequence>MPHGRIQSSRQRSEHQTRERRRLALEAARLMAESGLRDYQQAKSKAAQRLHIHDEALLPSNSEIEQALREHQRLFAGAGQQAALLQRRQAALPAMQFFERFSPRLAGAVADGTADDHSPVKLHLHSDDADAVQRLLLEQGIPAELRSQQLRMDRVRDATVDVWSFNADGVDFELLVLPYDALRQAPLSAVDGKPMRRLSSSQLKQLLTSQPPA</sequence>
<evidence type="ECO:0000313" key="1">
    <source>
        <dbReference type="EMBL" id="KRG70047.1"/>
    </source>
</evidence>
<accession>A0A0R0CJK5</accession>
<dbReference type="Proteomes" id="UP000052052">
    <property type="component" value="Unassembled WGS sequence"/>
</dbReference>
<name>A0A0R0CJK5_9GAMM</name>
<dbReference type="PATRIC" id="fig|344882.3.peg.2818"/>
<proteinExistence type="predicted"/>
<comment type="caution">
    <text evidence="1">The sequence shown here is derived from an EMBL/GenBank/DDBJ whole genome shotgun (WGS) entry which is preliminary data.</text>
</comment>
<keyword evidence="2" id="KW-1185">Reference proteome</keyword>
<protein>
    <submittedName>
        <fullName evidence="1">Uncharacterized protein</fullName>
    </submittedName>
</protein>